<dbReference type="InterPro" id="IPR008254">
    <property type="entry name" value="Flavodoxin/NO_synth"/>
</dbReference>
<evidence type="ECO:0000313" key="6">
    <source>
        <dbReference type="EMBL" id="AIL61425.1"/>
    </source>
</evidence>
<dbReference type="SUPFAM" id="SSF52343">
    <property type="entry name" value="Ferredoxin reductase-like, C-terminal NADP-linked domain"/>
    <property type="match status" value="1"/>
</dbReference>
<evidence type="ECO:0000313" key="7">
    <source>
        <dbReference type="Proteomes" id="UP000028931"/>
    </source>
</evidence>
<dbReference type="InterPro" id="IPR017927">
    <property type="entry name" value="FAD-bd_FR_type"/>
</dbReference>
<keyword evidence="3" id="KW-0472">Membrane</keyword>
<dbReference type="Pfam" id="PF00258">
    <property type="entry name" value="Flavodoxin_1"/>
    <property type="match status" value="1"/>
</dbReference>
<dbReference type="GO" id="GO:0050660">
    <property type="term" value="F:flavin adenine dinucleotide binding"/>
    <property type="evidence" value="ECO:0007669"/>
    <property type="project" value="TreeGrafter"/>
</dbReference>
<dbReference type="InterPro" id="IPR001433">
    <property type="entry name" value="OxRdtase_FAD/NAD-bd"/>
</dbReference>
<dbReference type="GO" id="GO:0005829">
    <property type="term" value="C:cytosol"/>
    <property type="evidence" value="ECO:0007669"/>
    <property type="project" value="TreeGrafter"/>
</dbReference>
<organism evidence="6 7">
    <name type="scientific">Pseudomonas alkylphenolica</name>
    <dbReference type="NCBI Taxonomy" id="237609"/>
    <lineage>
        <taxon>Bacteria</taxon>
        <taxon>Pseudomonadati</taxon>
        <taxon>Pseudomonadota</taxon>
        <taxon>Gammaproteobacteria</taxon>
        <taxon>Pseudomonadales</taxon>
        <taxon>Pseudomonadaceae</taxon>
        <taxon>Pseudomonas</taxon>
    </lineage>
</organism>
<dbReference type="Gene3D" id="3.40.50.80">
    <property type="entry name" value="Nucleotide-binding domain of ferredoxin-NADP reductase (FNR) module"/>
    <property type="match status" value="1"/>
</dbReference>
<feature type="transmembrane region" description="Helical" evidence="3">
    <location>
        <begin position="288"/>
        <end position="309"/>
    </location>
</feature>
<dbReference type="GO" id="GO:0010181">
    <property type="term" value="F:FMN binding"/>
    <property type="evidence" value="ECO:0007669"/>
    <property type="project" value="InterPro"/>
</dbReference>
<dbReference type="Pfam" id="PF00175">
    <property type="entry name" value="NAD_binding_1"/>
    <property type="match status" value="1"/>
</dbReference>
<dbReference type="GO" id="GO:0016655">
    <property type="term" value="F:oxidoreductase activity, acting on NAD(P)H, quinone or similar compound as acceptor"/>
    <property type="evidence" value="ECO:0007669"/>
    <property type="project" value="UniProtKB-ARBA"/>
</dbReference>
<dbReference type="InterPro" id="IPR005625">
    <property type="entry name" value="PepSY-ass_TM"/>
</dbReference>
<accession>A0A077FA58</accession>
<dbReference type="eggNOG" id="COG3182">
    <property type="taxonomic scope" value="Bacteria"/>
</dbReference>
<gene>
    <name evidence="6" type="ORF">PSAKL28_22080</name>
</gene>
<keyword evidence="2" id="KW-0288">FMN</keyword>
<keyword evidence="3" id="KW-1133">Transmembrane helix</keyword>
<feature type="domain" description="Flavodoxin-like" evidence="4">
    <location>
        <begin position="333"/>
        <end position="475"/>
    </location>
</feature>
<evidence type="ECO:0000256" key="3">
    <source>
        <dbReference type="SAM" id="Phobius"/>
    </source>
</evidence>
<feature type="transmembrane region" description="Helical" evidence="3">
    <location>
        <begin position="170"/>
        <end position="193"/>
    </location>
</feature>
<feature type="domain" description="FAD-binding FR-type" evidence="5">
    <location>
        <begin position="484"/>
        <end position="599"/>
    </location>
</feature>
<name>A0A077FA58_9PSED</name>
<proteinExistence type="predicted"/>
<dbReference type="Gene3D" id="3.40.50.360">
    <property type="match status" value="1"/>
</dbReference>
<dbReference type="Gene3D" id="2.40.30.10">
    <property type="entry name" value="Translation factors"/>
    <property type="match status" value="1"/>
</dbReference>
<dbReference type="eggNOG" id="COG0369">
    <property type="taxonomic scope" value="Bacteria"/>
</dbReference>
<dbReference type="HOGENOM" id="CLU_001570_17_4_6"/>
<dbReference type="SUPFAM" id="SSF52218">
    <property type="entry name" value="Flavoproteins"/>
    <property type="match status" value="1"/>
</dbReference>
<dbReference type="InterPro" id="IPR029039">
    <property type="entry name" value="Flavoprotein-like_sf"/>
</dbReference>
<reference evidence="6 7" key="1">
    <citation type="submission" date="2014-07" db="EMBL/GenBank/DDBJ databases">
        <authorList>
            <person name="Lee K."/>
            <person name="Lim J.Y."/>
            <person name="Hwang I."/>
        </authorList>
    </citation>
    <scope>NUCLEOTIDE SEQUENCE [LARGE SCALE GENOMIC DNA]</scope>
    <source>
        <strain evidence="6 7">KL28</strain>
    </source>
</reference>
<dbReference type="RefSeq" id="WP_038610181.1">
    <property type="nucleotide sequence ID" value="NZ_CP009048.1"/>
</dbReference>
<dbReference type="AlphaFoldDB" id="A0A077FA58"/>
<dbReference type="CDD" id="cd06201">
    <property type="entry name" value="SiR_like2"/>
    <property type="match status" value="1"/>
</dbReference>
<feature type="transmembrane region" description="Helical" evidence="3">
    <location>
        <begin position="120"/>
        <end position="141"/>
    </location>
</feature>
<dbReference type="GO" id="GO:0003958">
    <property type="term" value="F:NADPH-hemoprotein reductase activity"/>
    <property type="evidence" value="ECO:0007669"/>
    <property type="project" value="UniProtKB-EC"/>
</dbReference>
<dbReference type="OrthoDB" id="9816402at2"/>
<sequence>MSQRIHLVASLALGLLLLISAVTGLGLASSQLLKQLQAPTSPDSVAQIAERIAATVRGIERIERVPSGELHVRYSTAENSGVLRVDPASGAVIGPYESSALMDWIRDLHRELLLGAAGRWLSGLAVLGLLLLSLSGAWLLARRLGGWRRLLLPIAPGRGLSHWHTVVARWTLPVLALLALSGLYLSASSLALIGGDEEVGPDYPEAAYSALATALGSLPVLRHLALEELRELDFPRDSQEGNYYSLRTATGEGFVNAASGQWISYQRYGLPQRLYETAYTLHTGASSVFWSLVLAASSVALLFLTGSGLQAWWRRKRLIGDLHGNAPADQAQVILLVGSQGGSTWHYARQLHAQLQAAGQRVHVASMNQLQPHYPQASHLLLLASTYGDGQAPESASEFLERLKRSRPSKDLETALVGFGDSRFQHFCGFAQQVEQQLERQGFASSLALQCIDRAEPAALQKLAQNLGEWLGCALQLVPAQPHVALQRLQLLSRELYGEQSESPAAILRFAQQPEPRPRGLARLWQRRARFMPGDLLAIRPGDGHAPRFYSIASSDEDEAVEICVRRQPGGLCSSRLHELRPGDCLEGFIQAHPDFRPAAGRHPVILVGAGTGLAPLIGFVRKNANQRSIHLYWGGRHPQSDFLYERELEAYLADGRLTGLSLAFSQGPQPRYVQDRLREDAQRLAILFQQGAQVLVCGSREMAAGVREVIEPLLQGQGSSVEQFRLQGRYREDVY</sequence>
<evidence type="ECO:0000259" key="5">
    <source>
        <dbReference type="PROSITE" id="PS51384"/>
    </source>
</evidence>
<evidence type="ECO:0000259" key="4">
    <source>
        <dbReference type="PROSITE" id="PS50902"/>
    </source>
</evidence>
<dbReference type="Proteomes" id="UP000028931">
    <property type="component" value="Chromosome"/>
</dbReference>
<dbReference type="InterPro" id="IPR039261">
    <property type="entry name" value="FNR_nucleotide-bd"/>
</dbReference>
<dbReference type="PROSITE" id="PS50902">
    <property type="entry name" value="FLAVODOXIN_LIKE"/>
    <property type="match status" value="1"/>
</dbReference>
<evidence type="ECO:0000256" key="1">
    <source>
        <dbReference type="ARBA" id="ARBA00022630"/>
    </source>
</evidence>
<dbReference type="InterPro" id="IPR017938">
    <property type="entry name" value="Riboflavin_synthase-like_b-brl"/>
</dbReference>
<dbReference type="InterPro" id="IPR001709">
    <property type="entry name" value="Flavoprot_Pyr_Nucl_cyt_Rdtase"/>
</dbReference>
<protein>
    <submittedName>
        <fullName evidence="6">Flavodoxin/nitric oxide synthase</fullName>
    </submittedName>
</protein>
<dbReference type="PANTHER" id="PTHR19384">
    <property type="entry name" value="NITRIC OXIDE SYNTHASE-RELATED"/>
    <property type="match status" value="1"/>
</dbReference>
<dbReference type="PRINTS" id="PR00371">
    <property type="entry name" value="FPNCR"/>
</dbReference>
<dbReference type="PROSITE" id="PS51384">
    <property type="entry name" value="FAD_FR"/>
    <property type="match status" value="1"/>
</dbReference>
<evidence type="ECO:0000256" key="2">
    <source>
        <dbReference type="ARBA" id="ARBA00022643"/>
    </source>
</evidence>
<dbReference type="KEGG" id="palk:PSAKL28_22080"/>
<keyword evidence="3" id="KW-0812">Transmembrane</keyword>
<keyword evidence="1" id="KW-0285">Flavoprotein</keyword>
<dbReference type="SUPFAM" id="SSF63380">
    <property type="entry name" value="Riboflavin synthase domain-like"/>
    <property type="match status" value="1"/>
</dbReference>
<dbReference type="EMBL" id="CP009048">
    <property type="protein sequence ID" value="AIL61425.1"/>
    <property type="molecule type" value="Genomic_DNA"/>
</dbReference>
<dbReference type="Pfam" id="PF03929">
    <property type="entry name" value="PepSY_TM"/>
    <property type="match status" value="1"/>
</dbReference>